<accession>W9NTT0</accession>
<gene>
    <name evidence="1" type="ORF">FOVG_15413</name>
</gene>
<proteinExistence type="predicted"/>
<protein>
    <submittedName>
        <fullName evidence="1">Uncharacterized protein</fullName>
    </submittedName>
</protein>
<dbReference type="AlphaFoldDB" id="W9NTT0"/>
<reference evidence="1" key="1">
    <citation type="submission" date="2011-10" db="EMBL/GenBank/DDBJ databases">
        <title>The Genome Sequence of Fusarium oxysporum HDV247.</title>
        <authorList>
            <consortium name="The Broad Institute Genome Sequencing Platform"/>
            <person name="Ma L.-J."/>
            <person name="Gale L.R."/>
            <person name="Schwartz D.C."/>
            <person name="Zhou S."/>
            <person name="Corby-Kistler H."/>
            <person name="Young S.K."/>
            <person name="Zeng Q."/>
            <person name="Gargeya S."/>
            <person name="Fitzgerald M."/>
            <person name="Haas B."/>
            <person name="Abouelleil A."/>
            <person name="Alvarado L."/>
            <person name="Arachchi H.M."/>
            <person name="Berlin A."/>
            <person name="Brown A."/>
            <person name="Chapman S.B."/>
            <person name="Chen Z."/>
            <person name="Dunbar C."/>
            <person name="Freedman E."/>
            <person name="Gearin G."/>
            <person name="Goldberg J."/>
            <person name="Griggs A."/>
            <person name="Gujja S."/>
            <person name="Heiman D."/>
            <person name="Howarth C."/>
            <person name="Larson L."/>
            <person name="Lui A."/>
            <person name="MacDonald P.J.P."/>
            <person name="Montmayeur A."/>
            <person name="Murphy C."/>
            <person name="Neiman D."/>
            <person name="Pearson M."/>
            <person name="Priest M."/>
            <person name="Roberts A."/>
            <person name="Saif S."/>
            <person name="Shea T."/>
            <person name="Shenoy N."/>
            <person name="Sisk P."/>
            <person name="Stolte C."/>
            <person name="Sykes S."/>
            <person name="Wortman J."/>
            <person name="Nusbaum C."/>
            <person name="Birren B."/>
        </authorList>
    </citation>
    <scope>NUCLEOTIDE SEQUENCE [LARGE SCALE GENOMIC DNA]</scope>
    <source>
        <strain evidence="1">HDV247</strain>
    </source>
</reference>
<reference evidence="1" key="2">
    <citation type="submission" date="2012-05" db="EMBL/GenBank/DDBJ databases">
        <title>Annotation of the Genome Sequence of Fusarium oxysporum HDV247.</title>
        <authorList>
            <consortium name="The Broad Institute Genomics Platform"/>
            <person name="Ma L.-J."/>
            <person name="Corby-Kistler H."/>
            <person name="Broz K."/>
            <person name="Gale L.R."/>
            <person name="Jonkers W."/>
            <person name="O'Donnell K."/>
            <person name="Ploetz R."/>
            <person name="Steinberg C."/>
            <person name="Schwartz D.C."/>
            <person name="VanEtten H."/>
            <person name="Zhou S."/>
            <person name="Young S.K."/>
            <person name="Zeng Q."/>
            <person name="Gargeya S."/>
            <person name="Fitzgerald M."/>
            <person name="Abouelleil A."/>
            <person name="Alvarado L."/>
            <person name="Chapman S.B."/>
            <person name="Gainer-Dewar J."/>
            <person name="Goldberg J."/>
            <person name="Griggs A."/>
            <person name="Gujja S."/>
            <person name="Hansen M."/>
            <person name="Howarth C."/>
            <person name="Imamovic A."/>
            <person name="Ireland A."/>
            <person name="Larimer J."/>
            <person name="McCowan C."/>
            <person name="Murphy C."/>
            <person name="Pearson M."/>
            <person name="Poon T.W."/>
            <person name="Priest M."/>
            <person name="Roberts A."/>
            <person name="Saif S."/>
            <person name="Shea T."/>
            <person name="Sykes S."/>
            <person name="Wortman J."/>
            <person name="Nusbaum C."/>
            <person name="Birren B."/>
        </authorList>
    </citation>
    <scope>NUCLEOTIDE SEQUENCE</scope>
    <source>
        <strain evidence="1">HDV247</strain>
    </source>
</reference>
<sequence length="49" mass="5736">MVFFVFPETKSPSLEEISEVFEKLSESPSEKMLETTNIECVEHQRSEKE</sequence>
<dbReference type="EMBL" id="JH650986">
    <property type="protein sequence ID" value="EXA33342.1"/>
    <property type="molecule type" value="Genomic_DNA"/>
</dbReference>
<organism evidence="1">
    <name type="scientific">Fusarium oxysporum f. sp. pisi HDV247</name>
    <dbReference type="NCBI Taxonomy" id="1080344"/>
    <lineage>
        <taxon>Eukaryota</taxon>
        <taxon>Fungi</taxon>
        <taxon>Dikarya</taxon>
        <taxon>Ascomycota</taxon>
        <taxon>Pezizomycotina</taxon>
        <taxon>Sordariomycetes</taxon>
        <taxon>Hypocreomycetidae</taxon>
        <taxon>Hypocreales</taxon>
        <taxon>Nectriaceae</taxon>
        <taxon>Fusarium</taxon>
        <taxon>Fusarium oxysporum species complex</taxon>
    </lineage>
</organism>
<dbReference type="HOGENOM" id="CLU_3143103_0_0_1"/>
<dbReference type="Proteomes" id="UP000030751">
    <property type="component" value="Unassembled WGS sequence"/>
</dbReference>
<name>W9NTT0_FUSOX</name>
<evidence type="ECO:0000313" key="1">
    <source>
        <dbReference type="EMBL" id="EXA33342.1"/>
    </source>
</evidence>